<dbReference type="Proteomes" id="UP000324222">
    <property type="component" value="Unassembled WGS sequence"/>
</dbReference>
<dbReference type="EMBL" id="VSRR010112718">
    <property type="protein sequence ID" value="MPC98127.1"/>
    <property type="molecule type" value="Genomic_DNA"/>
</dbReference>
<accession>A0A5B7JYD6</accession>
<evidence type="ECO:0000313" key="2">
    <source>
        <dbReference type="EMBL" id="MPC98127.1"/>
    </source>
</evidence>
<sequence length="77" mass="8525">MVFVFRFVVPDSSVVSRMETLMPPPILAPEQRREGRDGRQGVMGGICVRIKEGTSGSKEGMQSTREEREGKGGKRKS</sequence>
<feature type="compositionally biased region" description="Polar residues" evidence="1">
    <location>
        <begin position="54"/>
        <end position="63"/>
    </location>
</feature>
<gene>
    <name evidence="2" type="ORF">E2C01_093480</name>
</gene>
<organism evidence="2 3">
    <name type="scientific">Portunus trituberculatus</name>
    <name type="common">Swimming crab</name>
    <name type="synonym">Neptunus trituberculatus</name>
    <dbReference type="NCBI Taxonomy" id="210409"/>
    <lineage>
        <taxon>Eukaryota</taxon>
        <taxon>Metazoa</taxon>
        <taxon>Ecdysozoa</taxon>
        <taxon>Arthropoda</taxon>
        <taxon>Crustacea</taxon>
        <taxon>Multicrustacea</taxon>
        <taxon>Malacostraca</taxon>
        <taxon>Eumalacostraca</taxon>
        <taxon>Eucarida</taxon>
        <taxon>Decapoda</taxon>
        <taxon>Pleocyemata</taxon>
        <taxon>Brachyura</taxon>
        <taxon>Eubrachyura</taxon>
        <taxon>Portunoidea</taxon>
        <taxon>Portunidae</taxon>
        <taxon>Portuninae</taxon>
        <taxon>Portunus</taxon>
    </lineage>
</organism>
<evidence type="ECO:0000313" key="3">
    <source>
        <dbReference type="Proteomes" id="UP000324222"/>
    </source>
</evidence>
<feature type="compositionally biased region" description="Basic and acidic residues" evidence="1">
    <location>
        <begin position="64"/>
        <end position="77"/>
    </location>
</feature>
<proteinExistence type="predicted"/>
<comment type="caution">
    <text evidence="2">The sequence shown here is derived from an EMBL/GenBank/DDBJ whole genome shotgun (WGS) entry which is preliminary data.</text>
</comment>
<reference evidence="2 3" key="1">
    <citation type="submission" date="2019-05" db="EMBL/GenBank/DDBJ databases">
        <title>Another draft genome of Portunus trituberculatus and its Hox gene families provides insights of decapod evolution.</title>
        <authorList>
            <person name="Jeong J.-H."/>
            <person name="Song I."/>
            <person name="Kim S."/>
            <person name="Choi T."/>
            <person name="Kim D."/>
            <person name="Ryu S."/>
            <person name="Kim W."/>
        </authorList>
    </citation>
    <scope>NUCLEOTIDE SEQUENCE [LARGE SCALE GENOMIC DNA]</scope>
    <source>
        <tissue evidence="2">Muscle</tissue>
    </source>
</reference>
<protein>
    <submittedName>
        <fullName evidence="2">Uncharacterized protein</fullName>
    </submittedName>
</protein>
<evidence type="ECO:0000256" key="1">
    <source>
        <dbReference type="SAM" id="MobiDB-lite"/>
    </source>
</evidence>
<keyword evidence="3" id="KW-1185">Reference proteome</keyword>
<dbReference type="AlphaFoldDB" id="A0A5B7JYD6"/>
<feature type="region of interest" description="Disordered" evidence="1">
    <location>
        <begin position="28"/>
        <end position="77"/>
    </location>
</feature>
<name>A0A5B7JYD6_PORTR</name>
<feature type="compositionally biased region" description="Basic and acidic residues" evidence="1">
    <location>
        <begin position="30"/>
        <end position="39"/>
    </location>
</feature>